<feature type="region of interest" description="Disordered" evidence="1">
    <location>
        <begin position="528"/>
        <end position="569"/>
    </location>
</feature>
<comment type="caution">
    <text evidence="3">The sequence shown here is derived from an EMBL/GenBank/DDBJ whole genome shotgun (WGS) entry which is preliminary data.</text>
</comment>
<dbReference type="OrthoDB" id="10681989at2759"/>
<feature type="compositionally biased region" description="Low complexity" evidence="1">
    <location>
        <begin position="688"/>
        <end position="700"/>
    </location>
</feature>
<evidence type="ECO:0000313" key="3">
    <source>
        <dbReference type="EMBL" id="OXA38118.1"/>
    </source>
</evidence>
<feature type="signal peptide" evidence="2">
    <location>
        <begin position="1"/>
        <end position="22"/>
    </location>
</feature>
<feature type="compositionally biased region" description="Low complexity" evidence="1">
    <location>
        <begin position="708"/>
        <end position="732"/>
    </location>
</feature>
<feature type="chain" id="PRO_5012488714" evidence="2">
    <location>
        <begin position="23"/>
        <end position="878"/>
    </location>
</feature>
<sequence>MKSECASLAIFILGLLISPSLSYSIQDEEFIVETKKVLTPEEKVLANQARAEIAKAVENNLIRIFAIITAQNEHPHPRQDDDGDIEDLVPTPNPNVLPQVAQILGAIFSGTLNITRIADGTVGLVPNFVRKQLQGLVKLLTGETVNLSGSSTTTTPAPTANKQIRQTTEVDTIFEEEPASGAPPQVVYPGGEVAPAQNPPTNAQQSLVVEGGEGGNKTKYRVRTKVRRTTTISPDKVVPPVDDEIERIERDLRAAARILEPYENKEPRFYAGMFTNVLQNVNMTEVTKAVPSIFKGATQAILLLENLGVLDTLPGAEALENLEDLHFKTLCSKLSTEINDEILLCRAHVCCICAILVLLLSNSSSGQYFDPKLDDKIYLDNLQHKLELELNSTRVRLVEQAKLTEMVAKEFVAATIKENLFLALRIIAEKELEEMNAAKQGIVLNKENSTLVPLLLARQEDSDEDGSTTTNTGLFPQVSNLIKAIFGQNQRKQNMTNYVDGAMSQANKPVSTQVVGLVNAIMGKPVVDPTKQRLPTSQQSQYQVGGKPFDPKNSIDLSSPPGLVGGGAIMSQQNNQQLLELLLSQTGSGGGAGRPGPSQAFPPQNNYLNSRPPGQLDPAQLQQLESFLEHFQATQGVSGDGGQRPTYDKGTSKPYIYNPTGVGGVGSSSAGYKPKPNINRPPPPGQGQLTEQQLHNLLNQQGGGGLGRPPLFQGNPNINQQGPPEHQGPQEPDQASTTISTDEDDDEDEDGRRLRQFGLGGLLNLFRSTPRPAPPVTPGPVIPATHPPITVTVDGQAVVVQSVPAPPATQPLAVAAPMMPEAFNAATFAQTVTKNFGDIVRVLPSLLMGARQGVQLIQTITQLFGGLDAIGDLAGGIL</sequence>
<evidence type="ECO:0000256" key="2">
    <source>
        <dbReference type="SAM" id="SignalP"/>
    </source>
</evidence>
<dbReference type="AlphaFoldDB" id="A0A226CZZ2"/>
<keyword evidence="4" id="KW-1185">Reference proteome</keyword>
<gene>
    <name evidence="3" type="ORF">Fcan01_27098</name>
</gene>
<keyword evidence="2" id="KW-0732">Signal</keyword>
<feature type="compositionally biased region" description="Low complexity" evidence="1">
    <location>
        <begin position="667"/>
        <end position="678"/>
    </location>
</feature>
<feature type="compositionally biased region" description="Polar residues" evidence="1">
    <location>
        <begin position="533"/>
        <end position="543"/>
    </location>
</feature>
<proteinExistence type="predicted"/>
<feature type="region of interest" description="Disordered" evidence="1">
    <location>
        <begin position="585"/>
        <end position="617"/>
    </location>
</feature>
<evidence type="ECO:0000313" key="4">
    <source>
        <dbReference type="Proteomes" id="UP000198287"/>
    </source>
</evidence>
<evidence type="ECO:0000256" key="1">
    <source>
        <dbReference type="SAM" id="MobiDB-lite"/>
    </source>
</evidence>
<dbReference type="Proteomes" id="UP000198287">
    <property type="component" value="Unassembled WGS sequence"/>
</dbReference>
<protein>
    <submittedName>
        <fullName evidence="3">Uncharacterized protein</fullName>
    </submittedName>
</protein>
<reference evidence="3 4" key="1">
    <citation type="submission" date="2015-12" db="EMBL/GenBank/DDBJ databases">
        <title>The genome of Folsomia candida.</title>
        <authorList>
            <person name="Faddeeva A."/>
            <person name="Derks M.F."/>
            <person name="Anvar Y."/>
            <person name="Smit S."/>
            <person name="Van Straalen N."/>
            <person name="Roelofs D."/>
        </authorList>
    </citation>
    <scope>NUCLEOTIDE SEQUENCE [LARGE SCALE GENOMIC DNA]</scope>
    <source>
        <strain evidence="3 4">VU population</strain>
        <tissue evidence="3">Whole body</tissue>
    </source>
</reference>
<name>A0A226CZZ2_FOLCA</name>
<dbReference type="EMBL" id="LNIX01000048">
    <property type="protein sequence ID" value="OXA38118.1"/>
    <property type="molecule type" value="Genomic_DNA"/>
</dbReference>
<accession>A0A226CZZ2</accession>
<feature type="region of interest" description="Disordered" evidence="1">
    <location>
        <begin position="634"/>
        <end position="751"/>
    </location>
</feature>
<organism evidence="3 4">
    <name type="scientific">Folsomia candida</name>
    <name type="common">Springtail</name>
    <dbReference type="NCBI Taxonomy" id="158441"/>
    <lineage>
        <taxon>Eukaryota</taxon>
        <taxon>Metazoa</taxon>
        <taxon>Ecdysozoa</taxon>
        <taxon>Arthropoda</taxon>
        <taxon>Hexapoda</taxon>
        <taxon>Collembola</taxon>
        <taxon>Entomobryomorpha</taxon>
        <taxon>Isotomoidea</taxon>
        <taxon>Isotomidae</taxon>
        <taxon>Proisotominae</taxon>
        <taxon>Folsomia</taxon>
    </lineage>
</organism>